<gene>
    <name evidence="1" type="ORF">Lspi_1954</name>
</gene>
<proteinExistence type="predicted"/>
<organism evidence="1 2">
    <name type="scientific">Legionella spiritensis</name>
    <dbReference type="NCBI Taxonomy" id="452"/>
    <lineage>
        <taxon>Bacteria</taxon>
        <taxon>Pseudomonadati</taxon>
        <taxon>Pseudomonadota</taxon>
        <taxon>Gammaproteobacteria</taxon>
        <taxon>Legionellales</taxon>
        <taxon>Legionellaceae</taxon>
        <taxon>Legionella</taxon>
    </lineage>
</organism>
<evidence type="ECO:0000313" key="1">
    <source>
        <dbReference type="EMBL" id="KTD62104.1"/>
    </source>
</evidence>
<dbReference type="EMBL" id="LNYX01000030">
    <property type="protein sequence ID" value="KTD62104.1"/>
    <property type="molecule type" value="Genomic_DNA"/>
</dbReference>
<accession>A0A0W0YZ52</accession>
<keyword evidence="2" id="KW-1185">Reference proteome</keyword>
<dbReference type="AlphaFoldDB" id="A0A0W0YZ52"/>
<protein>
    <submittedName>
        <fullName evidence="1">Uncharacterized protein</fullName>
    </submittedName>
</protein>
<dbReference type="PATRIC" id="fig|452.5.peg.2150"/>
<name>A0A0W0YZ52_LEGSP</name>
<dbReference type="Proteomes" id="UP000054877">
    <property type="component" value="Unassembled WGS sequence"/>
</dbReference>
<dbReference type="OrthoDB" id="9953342at2"/>
<evidence type="ECO:0000313" key="2">
    <source>
        <dbReference type="Proteomes" id="UP000054877"/>
    </source>
</evidence>
<dbReference type="RefSeq" id="WP_058483874.1">
    <property type="nucleotide sequence ID" value="NZ_CAAAII010000007.1"/>
</dbReference>
<sequence length="102" mass="11567">MMLQDVNSDCLDLKCRNELIEFIHFIRTPLASIKIGGEILKDILPVLLSVYNNSSLQISNNDVVISDDKLNKLHSIIDNIVIEANRISEYTQKIEISGLKQK</sequence>
<comment type="caution">
    <text evidence="1">The sequence shown here is derived from an EMBL/GenBank/DDBJ whole genome shotgun (WGS) entry which is preliminary data.</text>
</comment>
<reference evidence="1 2" key="1">
    <citation type="submission" date="2015-11" db="EMBL/GenBank/DDBJ databases">
        <title>Genomic analysis of 38 Legionella species identifies large and diverse effector repertoires.</title>
        <authorList>
            <person name="Burstein D."/>
            <person name="Amaro F."/>
            <person name="Zusman T."/>
            <person name="Lifshitz Z."/>
            <person name="Cohen O."/>
            <person name="Gilbert J.A."/>
            <person name="Pupko T."/>
            <person name="Shuman H.A."/>
            <person name="Segal G."/>
        </authorList>
    </citation>
    <scope>NUCLEOTIDE SEQUENCE [LARGE SCALE GENOMIC DNA]</scope>
    <source>
        <strain evidence="1 2">Mt.St.Helens-9</strain>
    </source>
</reference>
<dbReference type="STRING" id="452.Lspi_1954"/>